<dbReference type="EMBL" id="RXIC02000019">
    <property type="protein sequence ID" value="KAB1224781.1"/>
    <property type="molecule type" value="Genomic_DNA"/>
</dbReference>
<accession>A0A6A1WHT7</accession>
<dbReference type="AlphaFoldDB" id="A0A6A1WHT7"/>
<proteinExistence type="predicted"/>
<feature type="domain" description="PGG" evidence="1">
    <location>
        <begin position="52"/>
        <end position="89"/>
    </location>
</feature>
<dbReference type="InterPro" id="IPR026961">
    <property type="entry name" value="PGG_dom"/>
</dbReference>
<evidence type="ECO:0000259" key="1">
    <source>
        <dbReference type="Pfam" id="PF13962"/>
    </source>
</evidence>
<dbReference type="Pfam" id="PF13962">
    <property type="entry name" value="PGG"/>
    <property type="match status" value="1"/>
</dbReference>
<keyword evidence="3" id="KW-1185">Reference proteome</keyword>
<comment type="caution">
    <text evidence="2">The sequence shown here is derived from an EMBL/GenBank/DDBJ whole genome shotgun (WGS) entry which is preliminary data.</text>
</comment>
<dbReference type="Proteomes" id="UP000516437">
    <property type="component" value="Chromosome 1"/>
</dbReference>
<evidence type="ECO:0000313" key="2">
    <source>
        <dbReference type="EMBL" id="KAB1224781.1"/>
    </source>
</evidence>
<sequence>MDALQRVKDAMLEETEKAKKMKGEKEIMDETEKAAGAHLQVLPYLGVPKWDESHSGSAVLKESAVFRAFVVSNELSMLSSTCAVLFHLFVPRMS</sequence>
<reference evidence="2 3" key="1">
    <citation type="journal article" date="2019" name="Plant Biotechnol. J.">
        <title>The red bayberry genome and genetic basis of sex determination.</title>
        <authorList>
            <person name="Jia H.M."/>
            <person name="Jia H.J."/>
            <person name="Cai Q.L."/>
            <person name="Wang Y."/>
            <person name="Zhao H.B."/>
            <person name="Yang W.F."/>
            <person name="Wang G.Y."/>
            <person name="Li Y.H."/>
            <person name="Zhan D.L."/>
            <person name="Shen Y.T."/>
            <person name="Niu Q.F."/>
            <person name="Chang L."/>
            <person name="Qiu J."/>
            <person name="Zhao L."/>
            <person name="Xie H.B."/>
            <person name="Fu W.Y."/>
            <person name="Jin J."/>
            <person name="Li X.W."/>
            <person name="Jiao Y."/>
            <person name="Zhou C.C."/>
            <person name="Tu T."/>
            <person name="Chai C.Y."/>
            <person name="Gao J.L."/>
            <person name="Fan L.J."/>
            <person name="van de Weg E."/>
            <person name="Wang J.Y."/>
            <person name="Gao Z.S."/>
        </authorList>
    </citation>
    <scope>NUCLEOTIDE SEQUENCE [LARGE SCALE GENOMIC DNA]</scope>
    <source>
        <tissue evidence="2">Leaves</tissue>
    </source>
</reference>
<organism evidence="2 3">
    <name type="scientific">Morella rubra</name>
    <name type="common">Chinese bayberry</name>
    <dbReference type="NCBI Taxonomy" id="262757"/>
    <lineage>
        <taxon>Eukaryota</taxon>
        <taxon>Viridiplantae</taxon>
        <taxon>Streptophyta</taxon>
        <taxon>Embryophyta</taxon>
        <taxon>Tracheophyta</taxon>
        <taxon>Spermatophyta</taxon>
        <taxon>Magnoliopsida</taxon>
        <taxon>eudicotyledons</taxon>
        <taxon>Gunneridae</taxon>
        <taxon>Pentapetalae</taxon>
        <taxon>rosids</taxon>
        <taxon>fabids</taxon>
        <taxon>Fagales</taxon>
        <taxon>Myricaceae</taxon>
        <taxon>Morella</taxon>
    </lineage>
</organism>
<gene>
    <name evidence="2" type="ORF">CJ030_MR1G028631</name>
</gene>
<evidence type="ECO:0000313" key="3">
    <source>
        <dbReference type="Proteomes" id="UP000516437"/>
    </source>
</evidence>
<name>A0A6A1WHT7_9ROSI</name>
<protein>
    <recommendedName>
        <fullName evidence="1">PGG domain-containing protein</fullName>
    </recommendedName>
</protein>
<dbReference type="OrthoDB" id="10040922at2759"/>